<protein>
    <submittedName>
        <fullName evidence="1">Uncharacterized protein</fullName>
    </submittedName>
</protein>
<evidence type="ECO:0000313" key="2">
    <source>
        <dbReference type="Proteomes" id="UP000195129"/>
    </source>
</evidence>
<accession>A0A9X6FAK6</accession>
<evidence type="ECO:0000313" key="1">
    <source>
        <dbReference type="EMBL" id="OTY60347.1"/>
    </source>
</evidence>
<name>A0A9X6FAK6_BACTU</name>
<proteinExistence type="predicted"/>
<dbReference type="RefSeq" id="WP_087965655.1">
    <property type="nucleotide sequence ID" value="NZ_NFDN01000041.1"/>
</dbReference>
<sequence length="502" mass="59759">MNDEKELAYSVVRKNLENEIANLVELTKKATIKEAEYMLYNLRILRIQNPYLEEENKRKTQLLKNVSSIYEEVFKYLAQLILKYGNLHSEPIPKFNIELAKEIIDKGTLVNTIFDSLSVFTLFEGDFQGDEGVILKPNLSEKGKSFFDYFCRIERDSLLKAQDLQKGDDFISKFDNEYVQYKDLIENHFEIEYKKFIEFYQYIINYLRRKYKVMEQHMPRQKDGIVSVDNYTSFIMFSSSSYIPIETLERRFGQSIINFINKLVFNPDEFDEIEGLRYHSFSRKPLIKSDNKLYLSPELILDSMHINSHYSLLESSKKISEAYKQRSSNYFVDDIAKLARNYGYKEVGRELDLFEGKQAIGDIDLILKNHEGHYLLIEAKKHALPLDVYFKDVAATEKRLEDLKTGWEKKVLKRTKHLNEHYSRYTIDKNFTYIIVSQNPEIISHFSNLMILSFLELEKWLQQKHTNFNELYKDLYELNGYTEEEFEQLYEDKLTIFKKMTH</sequence>
<gene>
    <name evidence="1" type="ORF">BK746_08010</name>
</gene>
<comment type="caution">
    <text evidence="1">The sequence shown here is derived from an EMBL/GenBank/DDBJ whole genome shotgun (WGS) entry which is preliminary data.</text>
</comment>
<organism evidence="1 2">
    <name type="scientific">Bacillus thuringiensis serovar yosoo</name>
    <dbReference type="NCBI Taxonomy" id="180848"/>
    <lineage>
        <taxon>Bacteria</taxon>
        <taxon>Bacillati</taxon>
        <taxon>Bacillota</taxon>
        <taxon>Bacilli</taxon>
        <taxon>Bacillales</taxon>
        <taxon>Bacillaceae</taxon>
        <taxon>Bacillus</taxon>
        <taxon>Bacillus cereus group</taxon>
    </lineage>
</organism>
<reference evidence="1 2" key="1">
    <citation type="submission" date="2016-10" db="EMBL/GenBank/DDBJ databases">
        <title>Comparative genomics of Bacillus thuringiensis reveals a path to pathogens against multiple invertebrate hosts.</title>
        <authorList>
            <person name="Zheng J."/>
            <person name="Gao Q."/>
            <person name="Liu H."/>
            <person name="Peng D."/>
            <person name="Ruan L."/>
            <person name="Sun M."/>
        </authorList>
    </citation>
    <scope>NUCLEOTIDE SEQUENCE [LARGE SCALE GENOMIC DNA]</scope>
    <source>
        <strain evidence="1">BGSC 4CA1</strain>
    </source>
</reference>
<dbReference type="Proteomes" id="UP000195129">
    <property type="component" value="Unassembled WGS sequence"/>
</dbReference>
<dbReference type="EMBL" id="NFDN01000041">
    <property type="protein sequence ID" value="OTY60347.1"/>
    <property type="molecule type" value="Genomic_DNA"/>
</dbReference>
<dbReference type="AlphaFoldDB" id="A0A9X6FAK6"/>